<dbReference type="GO" id="GO:0016853">
    <property type="term" value="F:isomerase activity"/>
    <property type="evidence" value="ECO:0007669"/>
    <property type="project" value="UniProtKB-KW"/>
</dbReference>
<dbReference type="InterPro" id="IPR037401">
    <property type="entry name" value="SnoaL-like"/>
</dbReference>
<keyword evidence="2" id="KW-0413">Isomerase</keyword>
<evidence type="ECO:0000313" key="3">
    <source>
        <dbReference type="Proteomes" id="UP000316298"/>
    </source>
</evidence>
<dbReference type="InterPro" id="IPR032710">
    <property type="entry name" value="NTF2-like_dom_sf"/>
</dbReference>
<feature type="domain" description="SnoaL-like" evidence="1">
    <location>
        <begin position="9"/>
        <end position="110"/>
    </location>
</feature>
<dbReference type="SUPFAM" id="SSF54427">
    <property type="entry name" value="NTF2-like"/>
    <property type="match status" value="1"/>
</dbReference>
<dbReference type="AlphaFoldDB" id="A0A542EQL6"/>
<dbReference type="RefSeq" id="WP_141854179.1">
    <property type="nucleotide sequence ID" value="NZ_BAAAKA010000019.1"/>
</dbReference>
<reference evidence="2 3" key="1">
    <citation type="submission" date="2019-06" db="EMBL/GenBank/DDBJ databases">
        <title>Sequencing the genomes of 1000 actinobacteria strains.</title>
        <authorList>
            <person name="Klenk H.-P."/>
        </authorList>
    </citation>
    <scope>NUCLEOTIDE SEQUENCE [LARGE SCALE GENOMIC DNA]</scope>
    <source>
        <strain evidence="2 3">DSM 17305</strain>
    </source>
</reference>
<dbReference type="Pfam" id="PF12680">
    <property type="entry name" value="SnoaL_2"/>
    <property type="match status" value="1"/>
</dbReference>
<dbReference type="EMBL" id="VFMM01000001">
    <property type="protein sequence ID" value="TQJ17615.1"/>
    <property type="molecule type" value="Genomic_DNA"/>
</dbReference>
<sequence>MEPIAERFVSELVEAVNRHDLEALTELFAPDYVNETPVHPARGFTGHDQVRRNWSAIFAGVPDITTEVTAMAVAGDTVWTEWTMDGTRRDGAEHHMRGVVVFTVEDGRATAARFYLEPLDTSSSGVDAAITAALRSSVRPT</sequence>
<accession>A0A542EQL6</accession>
<dbReference type="OrthoDB" id="3542814at2"/>
<dbReference type="Gene3D" id="3.10.450.50">
    <property type="match status" value="1"/>
</dbReference>
<evidence type="ECO:0000313" key="2">
    <source>
        <dbReference type="EMBL" id="TQJ17615.1"/>
    </source>
</evidence>
<comment type="caution">
    <text evidence="2">The sequence shown here is derived from an EMBL/GenBank/DDBJ whole genome shotgun (WGS) entry which is preliminary data.</text>
</comment>
<proteinExistence type="predicted"/>
<organism evidence="2 3">
    <name type="scientific">Kribbella jejuensis</name>
    <dbReference type="NCBI Taxonomy" id="236068"/>
    <lineage>
        <taxon>Bacteria</taxon>
        <taxon>Bacillati</taxon>
        <taxon>Actinomycetota</taxon>
        <taxon>Actinomycetes</taxon>
        <taxon>Propionibacteriales</taxon>
        <taxon>Kribbellaceae</taxon>
        <taxon>Kribbella</taxon>
    </lineage>
</organism>
<keyword evidence="3" id="KW-1185">Reference proteome</keyword>
<protein>
    <submittedName>
        <fullName evidence="2">Ketosteroid isomerase-like protein</fullName>
    </submittedName>
</protein>
<evidence type="ECO:0000259" key="1">
    <source>
        <dbReference type="Pfam" id="PF12680"/>
    </source>
</evidence>
<gene>
    <name evidence="2" type="ORF">FB475_1738</name>
</gene>
<dbReference type="Proteomes" id="UP000316298">
    <property type="component" value="Unassembled WGS sequence"/>
</dbReference>
<name>A0A542EQL6_9ACTN</name>